<dbReference type="SUPFAM" id="SSF141072">
    <property type="entry name" value="CalX-like"/>
    <property type="match status" value="4"/>
</dbReference>
<dbReference type="GO" id="GO:0004930">
    <property type="term" value="F:G protein-coupled receptor activity"/>
    <property type="evidence" value="ECO:0007669"/>
    <property type="project" value="InterPro"/>
</dbReference>
<proteinExistence type="predicted"/>
<dbReference type="EMBL" id="PPGH01000035">
    <property type="protein sequence ID" value="PQJ96136.1"/>
    <property type="molecule type" value="Genomic_DNA"/>
</dbReference>
<dbReference type="Gene3D" id="2.60.40.2030">
    <property type="match status" value="4"/>
</dbReference>
<keyword evidence="1" id="KW-0732">Signal</keyword>
<name>A0A2S7XR61_9GAMM</name>
<dbReference type="RefSeq" id="WP_105073767.1">
    <property type="nucleotide sequence ID" value="NZ_PPGH01000035.1"/>
</dbReference>
<dbReference type="InterPro" id="IPR003644">
    <property type="entry name" value="Calx_beta"/>
</dbReference>
<accession>A0A2S7XR61</accession>
<feature type="domain" description="Calx-beta" evidence="4">
    <location>
        <begin position="518"/>
        <end position="590"/>
    </location>
</feature>
<organism evidence="5 6">
    <name type="scientific">Chromatium okenii</name>
    <dbReference type="NCBI Taxonomy" id="61644"/>
    <lineage>
        <taxon>Bacteria</taxon>
        <taxon>Pseudomonadati</taxon>
        <taxon>Pseudomonadota</taxon>
        <taxon>Gammaproteobacteria</taxon>
        <taxon>Chromatiales</taxon>
        <taxon>Chromatiaceae</taxon>
        <taxon>Chromatium</taxon>
    </lineage>
</organism>
<protein>
    <recommendedName>
        <fullName evidence="4">Calx-beta domain-containing protein</fullName>
    </recommendedName>
</protein>
<evidence type="ECO:0000313" key="5">
    <source>
        <dbReference type="EMBL" id="PQJ96136.1"/>
    </source>
</evidence>
<evidence type="ECO:0000256" key="2">
    <source>
        <dbReference type="ARBA" id="ARBA00022737"/>
    </source>
</evidence>
<dbReference type="PANTHER" id="PTHR46682:SF1">
    <property type="entry name" value="ADHESION G-PROTEIN COUPLED RECEPTOR V1"/>
    <property type="match status" value="1"/>
</dbReference>
<evidence type="ECO:0000256" key="3">
    <source>
        <dbReference type="ARBA" id="ARBA00022837"/>
    </source>
</evidence>
<dbReference type="InterPro" id="IPR026919">
    <property type="entry name" value="ADGRV1"/>
</dbReference>
<evidence type="ECO:0000313" key="6">
    <source>
        <dbReference type="Proteomes" id="UP000239936"/>
    </source>
</evidence>
<dbReference type="GO" id="GO:0016020">
    <property type="term" value="C:membrane"/>
    <property type="evidence" value="ECO:0007669"/>
    <property type="project" value="InterPro"/>
</dbReference>
<keyword evidence="2" id="KW-0677">Repeat</keyword>
<gene>
    <name evidence="5" type="ORF">CXB77_10025</name>
</gene>
<dbReference type="Pfam" id="PF03160">
    <property type="entry name" value="Calx-beta"/>
    <property type="match status" value="4"/>
</dbReference>
<keyword evidence="6" id="KW-1185">Reference proteome</keyword>
<sequence length="927" mass="91190">MAKIYLETTDTTFTLSNAATVYGAAGDQKVIVNEGVTGVTFDQLVERVDLPGSFASFKYQQAGNGLQVYSGTTLLATIPLQADGTQIVTSGGSVMASLAAGVMTLGGSTVSDAAAGAVTPLAAAITTAVTTGSTFVPVPTFSISTATSTSAFEGTSATYTVLLNTPQATASTVKLVATPSTGAVAADLGTMTVTGATLAADGTLTFAPGAVAATVTLPIGFDSLTETGESVTLALSNPSTGMALGASSVTTTLTDPAPPTFKLTSNAVAGTPTQEGNTINFTVTPSGVVVSPTTMTINVVGNDSSPLTNATAPDFNPSSTTVTFAAGETAPKTVSITVATDTMSEGLEDYAATLYDGSFLPITGAVVTGTINDPVPALTLAADKTAVDEGGSVVYTVTSTLAAPTVGITVPYTLAGSAVAGTDHTGTATGTITIAAGSKTGSVTVNTIADNATDGTDTLIMTLGTPSNGTITTGSATTTIADTSLSLGAAEIALSGAASVDEGGDLVYTVTRGSAVATGSTLTIPYTLTGNAANGTDYTGSAPTGNFVMAAGTSSASVTLKVTADSLTEATAENIIMTLGALPTGTTAAAGRGAPITTSIIDTSLTVVGDTGTLTLSATDTATNKTIVNGVLDTVAPATNRTWHVSDTISGTAAASDALNALVLGNTANITVDSYAGLTTTLIENFNFRYIDNNDSATATGATIDATTLNGATKLAVKSSTVNGTTNSDTFTINGAVATAALEVADNSSLLNVKFDNAGTVSTADSMKLITSGGSTGIVTLDDAVNNGFVTVNVTTETAASTLKGLDAGSSLTTLNVSGNQGLTIINPLPTTLTTLNAGANSGAVNLTTASSTLTATGGTGTTDVLTLNTIPTGTISGFETVVAGAKDSALSLATVTGATKLGVATGLTSAAFTNARGNDQYHRSVW</sequence>
<feature type="domain" description="Calx-beta" evidence="4">
    <location>
        <begin position="382"/>
        <end position="483"/>
    </location>
</feature>
<dbReference type="Proteomes" id="UP000239936">
    <property type="component" value="Unassembled WGS sequence"/>
</dbReference>
<evidence type="ECO:0000256" key="1">
    <source>
        <dbReference type="ARBA" id="ARBA00022729"/>
    </source>
</evidence>
<dbReference type="PANTHER" id="PTHR46682">
    <property type="entry name" value="ADHESION G-PROTEIN COUPLED RECEPTOR V1"/>
    <property type="match status" value="1"/>
</dbReference>
<reference evidence="5 6" key="1">
    <citation type="submission" date="2018-01" db="EMBL/GenBank/DDBJ databases">
        <title>The complete genome sequence of Chromatium okenii LaCa, a purple sulfur bacterium with a turbulent life.</title>
        <authorList>
            <person name="Luedin S.M."/>
            <person name="Liechti N."/>
            <person name="Storelli N."/>
            <person name="Danza F."/>
            <person name="Wittwer M."/>
            <person name="Pothier J.F."/>
            <person name="Tonolla M.A."/>
        </authorList>
    </citation>
    <scope>NUCLEOTIDE SEQUENCE [LARGE SCALE GENOMIC DNA]</scope>
    <source>
        <strain evidence="5 6">LaCa</strain>
    </source>
</reference>
<keyword evidence="3" id="KW-0106">Calcium</keyword>
<comment type="caution">
    <text evidence="5">The sequence shown here is derived from an EMBL/GenBank/DDBJ whole genome shotgun (WGS) entry which is preliminary data.</text>
</comment>
<feature type="domain" description="Calx-beta" evidence="4">
    <location>
        <begin position="199"/>
        <end position="251"/>
    </location>
</feature>
<feature type="domain" description="Calx-beta" evidence="4">
    <location>
        <begin position="312"/>
        <end position="354"/>
    </location>
</feature>
<evidence type="ECO:0000259" key="4">
    <source>
        <dbReference type="Pfam" id="PF03160"/>
    </source>
</evidence>
<dbReference type="InterPro" id="IPR038081">
    <property type="entry name" value="CalX-like_sf"/>
</dbReference>
<dbReference type="AlphaFoldDB" id="A0A2S7XR61"/>